<dbReference type="Proteomes" id="UP001066276">
    <property type="component" value="Chromosome 2_2"/>
</dbReference>
<keyword evidence="2" id="KW-0472">Membrane</keyword>
<sequence>MVPPHRCTVAASVSIGPLLARVVFCWRFAAFFFFASGHLSFCCGGVLRPRPEDRAARAPHTAPARAQQPPPKPIARLKLYPGSEGSRQGAP</sequence>
<feature type="compositionally biased region" description="Low complexity" evidence="1">
    <location>
        <begin position="58"/>
        <end position="67"/>
    </location>
</feature>
<protein>
    <recommendedName>
        <fullName evidence="5">Secreted protein</fullName>
    </recommendedName>
</protein>
<evidence type="ECO:0008006" key="5">
    <source>
        <dbReference type="Google" id="ProtNLM"/>
    </source>
</evidence>
<keyword evidence="4" id="KW-1185">Reference proteome</keyword>
<organism evidence="3 4">
    <name type="scientific">Pleurodeles waltl</name>
    <name type="common">Iberian ribbed newt</name>
    <dbReference type="NCBI Taxonomy" id="8319"/>
    <lineage>
        <taxon>Eukaryota</taxon>
        <taxon>Metazoa</taxon>
        <taxon>Chordata</taxon>
        <taxon>Craniata</taxon>
        <taxon>Vertebrata</taxon>
        <taxon>Euteleostomi</taxon>
        <taxon>Amphibia</taxon>
        <taxon>Batrachia</taxon>
        <taxon>Caudata</taxon>
        <taxon>Salamandroidea</taxon>
        <taxon>Salamandridae</taxon>
        <taxon>Pleurodelinae</taxon>
        <taxon>Pleurodeles</taxon>
    </lineage>
</organism>
<evidence type="ECO:0000256" key="2">
    <source>
        <dbReference type="SAM" id="Phobius"/>
    </source>
</evidence>
<keyword evidence="2" id="KW-0812">Transmembrane</keyword>
<evidence type="ECO:0000313" key="3">
    <source>
        <dbReference type="EMBL" id="KAJ1194104.1"/>
    </source>
</evidence>
<feature type="region of interest" description="Disordered" evidence="1">
    <location>
        <begin position="53"/>
        <end position="91"/>
    </location>
</feature>
<evidence type="ECO:0000256" key="1">
    <source>
        <dbReference type="SAM" id="MobiDB-lite"/>
    </source>
</evidence>
<proteinExistence type="predicted"/>
<reference evidence="3" key="1">
    <citation type="journal article" date="2022" name="bioRxiv">
        <title>Sequencing and chromosome-scale assembly of the giantPleurodeles waltlgenome.</title>
        <authorList>
            <person name="Brown T."/>
            <person name="Elewa A."/>
            <person name="Iarovenko S."/>
            <person name="Subramanian E."/>
            <person name="Araus A.J."/>
            <person name="Petzold A."/>
            <person name="Susuki M."/>
            <person name="Suzuki K.-i.T."/>
            <person name="Hayashi T."/>
            <person name="Toyoda A."/>
            <person name="Oliveira C."/>
            <person name="Osipova E."/>
            <person name="Leigh N.D."/>
            <person name="Simon A."/>
            <person name="Yun M.H."/>
        </authorList>
    </citation>
    <scope>NUCLEOTIDE SEQUENCE</scope>
    <source>
        <strain evidence="3">20211129_DDA</strain>
        <tissue evidence="3">Liver</tissue>
    </source>
</reference>
<evidence type="ECO:0000313" key="4">
    <source>
        <dbReference type="Proteomes" id="UP001066276"/>
    </source>
</evidence>
<gene>
    <name evidence="3" type="ORF">NDU88_003399</name>
</gene>
<dbReference type="AlphaFoldDB" id="A0AAV7UYD6"/>
<accession>A0AAV7UYD6</accession>
<keyword evidence="2" id="KW-1133">Transmembrane helix</keyword>
<feature type="transmembrane region" description="Helical" evidence="2">
    <location>
        <begin position="30"/>
        <end position="47"/>
    </location>
</feature>
<dbReference type="EMBL" id="JANPWB010000004">
    <property type="protein sequence ID" value="KAJ1194104.1"/>
    <property type="molecule type" value="Genomic_DNA"/>
</dbReference>
<comment type="caution">
    <text evidence="3">The sequence shown here is derived from an EMBL/GenBank/DDBJ whole genome shotgun (WGS) entry which is preliminary data.</text>
</comment>
<name>A0AAV7UYD6_PLEWA</name>